<evidence type="ECO:0000313" key="6">
    <source>
        <dbReference type="Proteomes" id="UP000044602"/>
    </source>
</evidence>
<dbReference type="PANTHER" id="PTHR28583">
    <property type="entry name" value="ACID AMIDASE"/>
    <property type="match status" value="1"/>
</dbReference>
<evidence type="ECO:0000256" key="1">
    <source>
        <dbReference type="ARBA" id="ARBA00011891"/>
    </source>
</evidence>
<dbReference type="GO" id="GO:0017040">
    <property type="term" value="F:N-acylsphingosine amidohydrolase activity"/>
    <property type="evidence" value="ECO:0007669"/>
    <property type="project" value="UniProtKB-EC"/>
</dbReference>
<dbReference type="PANTHER" id="PTHR28583:SF1">
    <property type="entry name" value="ACID CERAMIDASE"/>
    <property type="match status" value="1"/>
</dbReference>
<reference evidence="6 7" key="1">
    <citation type="submission" date="2015-05" db="EMBL/GenBank/DDBJ databases">
        <authorList>
            <person name="Fogelqvist Johan"/>
        </authorList>
    </citation>
    <scope>NUCLEOTIDE SEQUENCE [LARGE SCALE GENOMIC DNA]</scope>
    <source>
        <strain evidence="5">VL1</strain>
        <strain evidence="4">VL2</strain>
    </source>
</reference>
<feature type="region of interest" description="Disordered" evidence="2">
    <location>
        <begin position="341"/>
        <end position="369"/>
    </location>
</feature>
<proteinExistence type="predicted"/>
<protein>
    <recommendedName>
        <fullName evidence="1">ceramidase</fullName>
        <ecNumber evidence="1">3.5.1.23</ecNumber>
    </recommendedName>
</protein>
<dbReference type="Gene3D" id="3.60.60.10">
    <property type="entry name" value="Penicillin V Acylase, Chain A"/>
    <property type="match status" value="1"/>
</dbReference>
<dbReference type="Proteomes" id="UP000044602">
    <property type="component" value="Unassembled WGS sequence"/>
</dbReference>
<evidence type="ECO:0000313" key="4">
    <source>
        <dbReference type="EMBL" id="CRK12494.1"/>
    </source>
</evidence>
<dbReference type="EMBL" id="CVQH01026638">
    <property type="protein sequence ID" value="CRK40854.1"/>
    <property type="molecule type" value="Genomic_DNA"/>
</dbReference>
<dbReference type="STRING" id="100787.A0A0G4N3E3"/>
<feature type="compositionally biased region" description="Basic and acidic residues" evidence="2">
    <location>
        <begin position="342"/>
        <end position="355"/>
    </location>
</feature>
<feature type="region of interest" description="Disordered" evidence="2">
    <location>
        <begin position="291"/>
        <end position="311"/>
    </location>
</feature>
<dbReference type="Proteomes" id="UP000045706">
    <property type="component" value="Unassembled WGS sequence"/>
</dbReference>
<evidence type="ECO:0000313" key="7">
    <source>
        <dbReference type="Proteomes" id="UP000045706"/>
    </source>
</evidence>
<organism evidence="5 6">
    <name type="scientific">Verticillium longisporum</name>
    <name type="common">Verticillium dahliae var. longisporum</name>
    <dbReference type="NCBI Taxonomy" id="100787"/>
    <lineage>
        <taxon>Eukaryota</taxon>
        <taxon>Fungi</taxon>
        <taxon>Dikarya</taxon>
        <taxon>Ascomycota</taxon>
        <taxon>Pezizomycotina</taxon>
        <taxon>Sordariomycetes</taxon>
        <taxon>Hypocreomycetidae</taxon>
        <taxon>Glomerellales</taxon>
        <taxon>Plectosphaerellaceae</taxon>
        <taxon>Verticillium</taxon>
    </lineage>
</organism>
<dbReference type="InterPro" id="IPR029130">
    <property type="entry name" value="Acid_ceramidase_N"/>
</dbReference>
<dbReference type="Pfam" id="PF15508">
    <property type="entry name" value="NAAA-beta"/>
    <property type="match status" value="1"/>
</dbReference>
<dbReference type="EMBL" id="CVQI01003224">
    <property type="protein sequence ID" value="CRK12494.1"/>
    <property type="molecule type" value="Genomic_DNA"/>
</dbReference>
<sequence length="424" mass="47878">MPLPEGPVPIYRIDVALSPEHRYDEVARDFAPQMRDVTKIFDDLLASIFKYPLLCRGLKFLTRSLLRRLHDDEQDREARSIAKVAGVDLYLIIALNVLLDSLMGCTAGCILTEPHRPKASERNGRLMHFRTLDWAMDPLRELLIIAEFVDSREDPNRVIARSVTYAGFVGTLTAVRPGLSLSLNYRPTHEGSKLALRKHQILVLFGLRPSISSILRSVILNPRRWPLSETSVSDNAPTPLVSLVNQLAKEATSPCYLTLCDGKESAVIEKDVHTGKIKTSNQFIVQANHDTHGSRCCGPKPNPDSDPSEPQTTLLGAELFLEDSNERMDMMQQQWLLHTVGSRHDSQHETEKDEPNGQCLGEGTEHREVRPTKGVREKALQAWMMEFPIINECTHYACIMDPQTGGIRWIERGTIEFDPENPRF</sequence>
<name>A0A0G4N3E3_VERLO</name>
<evidence type="ECO:0000259" key="3">
    <source>
        <dbReference type="Pfam" id="PF15508"/>
    </source>
</evidence>
<feature type="domain" description="Acid ceramidase N-terminal" evidence="3">
    <location>
        <begin position="6"/>
        <end position="69"/>
    </location>
</feature>
<keyword evidence="6" id="KW-1185">Reference proteome</keyword>
<accession>A0A0G4N3E3</accession>
<dbReference type="AlphaFoldDB" id="A0A0G4N3E3"/>
<dbReference type="EC" id="3.5.1.23" evidence="1"/>
<evidence type="ECO:0000256" key="2">
    <source>
        <dbReference type="SAM" id="MobiDB-lite"/>
    </source>
</evidence>
<gene>
    <name evidence="5" type="ORF">BN1708_008338</name>
    <name evidence="4" type="ORF">BN1723_009741</name>
</gene>
<evidence type="ECO:0000313" key="5">
    <source>
        <dbReference type="EMBL" id="CRK40854.1"/>
    </source>
</evidence>